<evidence type="ECO:0000313" key="4">
    <source>
        <dbReference type="EMBL" id="KOA21492.1"/>
    </source>
</evidence>
<dbReference type="Pfam" id="PF01557">
    <property type="entry name" value="FAA_hydrolase"/>
    <property type="match status" value="1"/>
</dbReference>
<dbReference type="EMBL" id="LHUR01000005">
    <property type="protein sequence ID" value="KOA21492.1"/>
    <property type="molecule type" value="Genomic_DNA"/>
</dbReference>
<dbReference type="PANTHER" id="PTHR42796">
    <property type="entry name" value="FUMARYLACETOACETATE HYDROLASE DOMAIN-CONTAINING PROTEIN 2A-RELATED"/>
    <property type="match status" value="1"/>
</dbReference>
<sequence length="301" mass="34141">MKKLKFVTFYYKGIEQVGLLSKKNDRVYTIKELLESDRPNSMIDFIEDFNECVEKKLKYIYENSNNLEGIDISKVKLLAPIPEPRRGVICLGKNYAEHVNEVPSAIDFRKGLPENPIYFCKLVDRAIEDKGSISIHKDVSKQVDYEVELAVIIGKKGRDIPKDKVEEYVFGYTILNDISLRDIQAKHIQWFKGKSFDGTCPMGPCIVHKSEIKLPVKLDIKCYVNGELRQNSNTSKMIFDIPYIISEFSKGTTLKPGDIISTGTPSGVGMGFKPPKLLKVGDEIMCYIEKIGTLTNIVEDK</sequence>
<dbReference type="GO" id="GO:0050385">
    <property type="term" value="F:ureidoglycolate lyase activity"/>
    <property type="evidence" value="ECO:0007669"/>
    <property type="project" value="UniProtKB-EC"/>
</dbReference>
<dbReference type="FunFam" id="3.90.850.10:FF:000002">
    <property type="entry name" value="2-hydroxyhepta-2,4-diene-1,7-dioate isomerase"/>
    <property type="match status" value="1"/>
</dbReference>
<comment type="similarity">
    <text evidence="1">Belongs to the FAH family.</text>
</comment>
<dbReference type="PANTHER" id="PTHR42796:SF4">
    <property type="entry name" value="FUMARYLACETOACETATE HYDROLASE DOMAIN-CONTAINING PROTEIN 2A"/>
    <property type="match status" value="1"/>
</dbReference>
<keyword evidence="4" id="KW-0456">Lyase</keyword>
<evidence type="ECO:0000256" key="1">
    <source>
        <dbReference type="ARBA" id="ARBA00010211"/>
    </source>
</evidence>
<dbReference type="GO" id="GO:0046872">
    <property type="term" value="F:metal ion binding"/>
    <property type="evidence" value="ECO:0007669"/>
    <property type="project" value="UniProtKB-KW"/>
</dbReference>
<proteinExistence type="inferred from homology"/>
<protein>
    <submittedName>
        <fullName evidence="4">Ureidoglycolate lyase</fullName>
        <ecNumber evidence="4">4.3.2.3</ecNumber>
    </submittedName>
</protein>
<dbReference type="RefSeq" id="WP_341375910.1">
    <property type="nucleotide sequence ID" value="NZ_LHUR01000005.1"/>
</dbReference>
<evidence type="ECO:0000313" key="5">
    <source>
        <dbReference type="Proteomes" id="UP000037043"/>
    </source>
</evidence>
<dbReference type="Gene3D" id="3.90.850.10">
    <property type="entry name" value="Fumarylacetoacetase-like, C-terminal domain"/>
    <property type="match status" value="1"/>
</dbReference>
<dbReference type="SUPFAM" id="SSF56529">
    <property type="entry name" value="FAH"/>
    <property type="match status" value="1"/>
</dbReference>
<evidence type="ECO:0000259" key="3">
    <source>
        <dbReference type="Pfam" id="PF01557"/>
    </source>
</evidence>
<dbReference type="STRING" id="36844.SAMN04488501_10558"/>
<feature type="domain" description="Fumarylacetoacetase-like C-terminal" evidence="3">
    <location>
        <begin position="88"/>
        <end position="298"/>
    </location>
</feature>
<comment type="caution">
    <text evidence="4">The sequence shown here is derived from an EMBL/GenBank/DDBJ whole genome shotgun (WGS) entry which is preliminary data.</text>
</comment>
<dbReference type="GO" id="GO:0016853">
    <property type="term" value="F:isomerase activity"/>
    <property type="evidence" value="ECO:0007669"/>
    <property type="project" value="UniProtKB-ARBA"/>
</dbReference>
<gene>
    <name evidence="4" type="ORF">CLHOM_01630</name>
</gene>
<keyword evidence="5" id="KW-1185">Reference proteome</keyword>
<dbReference type="Proteomes" id="UP000037043">
    <property type="component" value="Unassembled WGS sequence"/>
</dbReference>
<accession>A0A0L6ZEV9</accession>
<name>A0A0L6ZEV9_9CLOT</name>
<dbReference type="PATRIC" id="fig|1121318.3.peg.162"/>
<organism evidence="4 5">
    <name type="scientific">Clostridium homopropionicum DSM 5847</name>
    <dbReference type="NCBI Taxonomy" id="1121318"/>
    <lineage>
        <taxon>Bacteria</taxon>
        <taxon>Bacillati</taxon>
        <taxon>Bacillota</taxon>
        <taxon>Clostridia</taxon>
        <taxon>Eubacteriales</taxon>
        <taxon>Clostridiaceae</taxon>
        <taxon>Clostridium</taxon>
    </lineage>
</organism>
<dbReference type="GO" id="GO:0019752">
    <property type="term" value="P:carboxylic acid metabolic process"/>
    <property type="evidence" value="ECO:0007669"/>
    <property type="project" value="UniProtKB-ARBA"/>
</dbReference>
<keyword evidence="2" id="KW-0479">Metal-binding</keyword>
<reference evidence="5" key="1">
    <citation type="submission" date="2015-08" db="EMBL/GenBank/DDBJ databases">
        <title>Genome sequence of the strict anaerobe Clostridium homopropionicum LuHBu1 (DSM 5847T).</title>
        <authorList>
            <person name="Poehlein A."/>
            <person name="Beck M."/>
            <person name="Schiel-Bengelsdorf B."/>
            <person name="Bengelsdorf F.R."/>
            <person name="Daniel R."/>
            <person name="Duerre P."/>
        </authorList>
    </citation>
    <scope>NUCLEOTIDE SEQUENCE [LARGE SCALE GENOMIC DNA]</scope>
    <source>
        <strain evidence="5">DSM 5847</strain>
    </source>
</reference>
<dbReference type="InterPro" id="IPR036663">
    <property type="entry name" value="Fumarylacetoacetase_C_sf"/>
</dbReference>
<dbReference type="InterPro" id="IPR051121">
    <property type="entry name" value="FAH"/>
</dbReference>
<dbReference type="InterPro" id="IPR011234">
    <property type="entry name" value="Fumarylacetoacetase-like_C"/>
</dbReference>
<dbReference type="EC" id="4.3.2.3" evidence="4"/>
<evidence type="ECO:0000256" key="2">
    <source>
        <dbReference type="ARBA" id="ARBA00022723"/>
    </source>
</evidence>
<dbReference type="AlphaFoldDB" id="A0A0L6ZEV9"/>